<proteinExistence type="predicted"/>
<evidence type="ECO:0000313" key="1">
    <source>
        <dbReference type="EMBL" id="ETL98730.1"/>
    </source>
</evidence>
<sequence length="60" mass="7074">MDLLTGPYTSRKMKPLVDKLNLPPVEVKVVLEVRKFNIGNQYLSSKRSPRRTRYSKQLRQ</sequence>
<accession>W2LQ35</accession>
<dbReference type="AlphaFoldDB" id="W2LQ35"/>
<organism evidence="1">
    <name type="scientific">Phytophthora nicotianae</name>
    <name type="common">Potato buckeye rot agent</name>
    <name type="synonym">Phytophthora parasitica</name>
    <dbReference type="NCBI Taxonomy" id="4792"/>
    <lineage>
        <taxon>Eukaryota</taxon>
        <taxon>Sar</taxon>
        <taxon>Stramenopiles</taxon>
        <taxon>Oomycota</taxon>
        <taxon>Peronosporomycetes</taxon>
        <taxon>Peronosporales</taxon>
        <taxon>Peronosporaceae</taxon>
        <taxon>Phytophthora</taxon>
    </lineage>
</organism>
<name>W2LQ35_PHYNI</name>
<dbReference type="Proteomes" id="UP000054423">
    <property type="component" value="Unassembled WGS sequence"/>
</dbReference>
<reference evidence="1" key="1">
    <citation type="submission" date="2013-11" db="EMBL/GenBank/DDBJ databases">
        <title>The Genome Sequence of Phytophthora parasitica CHvinca01.</title>
        <authorList>
            <consortium name="The Broad Institute Genomics Platform"/>
            <person name="Russ C."/>
            <person name="Tyler B."/>
            <person name="Panabieres F."/>
            <person name="Shan W."/>
            <person name="Tripathy S."/>
            <person name="Grunwald N."/>
            <person name="Machado M."/>
            <person name="Johnson C.S."/>
            <person name="Arredondo F."/>
            <person name="Hong C."/>
            <person name="Coffey M."/>
            <person name="Young S.K."/>
            <person name="Zeng Q."/>
            <person name="Gargeya S."/>
            <person name="Fitzgerald M."/>
            <person name="Abouelleil A."/>
            <person name="Alvarado L."/>
            <person name="Chapman S.B."/>
            <person name="Gainer-Dewar J."/>
            <person name="Goldberg J."/>
            <person name="Griggs A."/>
            <person name="Gujja S."/>
            <person name="Hansen M."/>
            <person name="Howarth C."/>
            <person name="Imamovic A."/>
            <person name="Ireland A."/>
            <person name="Larimer J."/>
            <person name="McCowan C."/>
            <person name="Murphy C."/>
            <person name="Pearson M."/>
            <person name="Poon T.W."/>
            <person name="Priest M."/>
            <person name="Roberts A."/>
            <person name="Saif S."/>
            <person name="Shea T."/>
            <person name="Sykes S."/>
            <person name="Wortman J."/>
            <person name="Nusbaum C."/>
            <person name="Birren B."/>
        </authorList>
    </citation>
    <scope>NUCLEOTIDE SEQUENCE [LARGE SCALE GENOMIC DNA]</scope>
    <source>
        <strain evidence="1">CHvinca01</strain>
    </source>
</reference>
<gene>
    <name evidence="1" type="ORF">L917_04260</name>
</gene>
<dbReference type="EMBL" id="KI678488">
    <property type="protein sequence ID" value="ETL98730.1"/>
    <property type="molecule type" value="Genomic_DNA"/>
</dbReference>
<protein>
    <submittedName>
        <fullName evidence="1">Uncharacterized protein</fullName>
    </submittedName>
</protein>